<evidence type="ECO:0000256" key="11">
    <source>
        <dbReference type="ARBA" id="ARBA00022989"/>
    </source>
</evidence>
<evidence type="ECO:0000256" key="10">
    <source>
        <dbReference type="ARBA" id="ARBA00022840"/>
    </source>
</evidence>
<dbReference type="InterPro" id="IPR027460">
    <property type="entry name" value="ArcB_TM_sf"/>
</dbReference>
<dbReference type="SMART" id="SM00448">
    <property type="entry name" value="REC"/>
    <property type="match status" value="1"/>
</dbReference>
<evidence type="ECO:0000256" key="7">
    <source>
        <dbReference type="ARBA" id="ARBA00022679"/>
    </source>
</evidence>
<dbReference type="Pfam" id="PF02518">
    <property type="entry name" value="HATPase_c"/>
    <property type="match status" value="1"/>
</dbReference>
<evidence type="ECO:0000256" key="17">
    <source>
        <dbReference type="SAM" id="Phobius"/>
    </source>
</evidence>
<keyword evidence="10" id="KW-0547">Nucleotide-binding</keyword>
<dbReference type="CDD" id="cd17546">
    <property type="entry name" value="REC_hyHK_CKI1_RcsC-like"/>
    <property type="match status" value="1"/>
</dbReference>
<dbReference type="GO" id="GO:0016301">
    <property type="term" value="F:kinase activity"/>
    <property type="evidence" value="ECO:0007669"/>
    <property type="project" value="UniProtKB-KW"/>
</dbReference>
<evidence type="ECO:0000313" key="25">
    <source>
        <dbReference type="Proteomes" id="UP000811282"/>
    </source>
</evidence>
<sequence>MQLHQLVNMFGNDLQRRYGEKVHKLILHGGFSCPNRDGTRGRGGCTFCNVAAFSDPTRQDYPVAEQLAGQIAGVDRAKRYLAYFQAYTSTYAEVQVLDRLYRQALGQTQIAGLCVWTRPDCVPASVLDLLAGYRDRGYEIWLELGLQSAQDKTLRRINRGHDYACYQRTVAQAQARGLKVCTHLIVGLPGEDATACLDTLNKVVAEGVTGLKLHPLHIVEGSILARAWRAGRLTTLTLDAYADIAGEMIRHTPPDIIFHRVSANARRPVLLAPQWCENRWHGMLAVYHYLQQEGPQGSRPRQTLAAPGCRRRLRHLRQRRTRTGSVGNIYGMIQLLSLKESLMKQIRLLAQYYVDLMVKLGLVRFSLLLASAIVVLAMIVQMAVTMVLRGEVENIDVVRSIFFGLLITPWAVYFLSVVVEQLEASRQRLSRLVDKLEEMRNRDLQLNAQLQNNIAQLNQEMADRENAEEARRRAMEKLTEEMARREQAQIELEQQSSLLRSFLDSSPDLVYYRNENKEFSGCNRATELLTGKSEKQLVGLTPRDVYSPEIAEKVIETDEKVFRHNVSLTYEQWLEYPDGRKACFELRKVPFYDRIGKRHGLMGFGRDITERKRYQDALESASREKTTFISTISHELRTPLNGIVGLSRILLDNRLTQEQHNYLKTIHVSAVTLGYIFNDIIEMDKLERRKVRLDNQPLDFTDFLMDLENLSGLLVQPKGLKLVMAPRQPLPRSIIADGTRLRQILWNLIGNAVKFTRQGEIVIRIWREQPDRLCFDVQDSGIGIPEEEQEKIFAMYYQVKGQHGGKPATGTGIGLAVSKRLAQAMGGDITVSSLPGQGSCFSLSIVAPEVAHEQEPSEDEEEMPLPALNVLLMEDIELNVLVARSVLEKLGSSVEVAMTGKDALAMFDPDEFDLVLLDIQLPDMTGLDIASQLKSRYQGRQMPPLIALTANVLKDKREYLASGMDDVLSKPLEVAALTQVIKTFWDHADSAGTEATTVQTAVDKSRQVLDTAMLEQYMELVGPSLIHQSLAMFEKMMPGYLAILDSNMTARDRQGIAEEGHKIKGAAGSVGLRHLQQLAQQIQSPELPDWWDNVQEWIDELKQEWRHDVQTLRDWVQQVEKK</sequence>
<evidence type="ECO:0000256" key="14">
    <source>
        <dbReference type="PROSITE-ProRule" id="PRU00110"/>
    </source>
</evidence>
<dbReference type="SFLD" id="SFLDS00029">
    <property type="entry name" value="Radical_SAM"/>
    <property type="match status" value="1"/>
</dbReference>
<evidence type="ECO:0000256" key="4">
    <source>
        <dbReference type="ARBA" id="ARBA00022475"/>
    </source>
</evidence>
<keyword evidence="10" id="KW-0067">ATP-binding</keyword>
<keyword evidence="11 17" id="KW-1133">Transmembrane helix</keyword>
<dbReference type="PROSITE" id="PS50894">
    <property type="entry name" value="HPT"/>
    <property type="match status" value="1"/>
</dbReference>
<keyword evidence="5" id="KW-0997">Cell inner membrane</keyword>
<dbReference type="CDD" id="cd01335">
    <property type="entry name" value="Radical_SAM"/>
    <property type="match status" value="1"/>
</dbReference>
<keyword evidence="8 17" id="KW-0812">Transmembrane</keyword>
<keyword evidence="4" id="KW-1003">Cell membrane</keyword>
<feature type="domain" description="HPt" evidence="22">
    <location>
        <begin position="1022"/>
        <end position="1115"/>
    </location>
</feature>
<evidence type="ECO:0000256" key="3">
    <source>
        <dbReference type="ARBA" id="ARBA00012438"/>
    </source>
</evidence>
<dbReference type="SFLD" id="SFLDG01091">
    <property type="entry name" value="uncharacterized_CHP01210-like"/>
    <property type="match status" value="1"/>
</dbReference>
<feature type="domain" description="PAS" evidence="20">
    <location>
        <begin position="495"/>
        <end position="565"/>
    </location>
</feature>
<evidence type="ECO:0000256" key="12">
    <source>
        <dbReference type="ARBA" id="ARBA00023012"/>
    </source>
</evidence>
<dbReference type="Gene3D" id="3.40.50.2300">
    <property type="match status" value="1"/>
</dbReference>
<dbReference type="PANTHER" id="PTHR43047">
    <property type="entry name" value="TWO-COMPONENT HISTIDINE PROTEIN KINASE"/>
    <property type="match status" value="1"/>
</dbReference>
<dbReference type="CDD" id="cd16922">
    <property type="entry name" value="HATPase_EvgS-ArcB-TorS-like"/>
    <property type="match status" value="1"/>
</dbReference>
<evidence type="ECO:0000256" key="6">
    <source>
        <dbReference type="ARBA" id="ARBA00022553"/>
    </source>
</evidence>
<dbReference type="PANTHER" id="PTHR43047:SF64">
    <property type="entry name" value="HISTIDINE KINASE CONTAINING CHEY-HOMOLOGOUS RECEIVER DOMAIN AND PAS DOMAIN-RELATED"/>
    <property type="match status" value="1"/>
</dbReference>
<dbReference type="EMBL" id="JAFJYC010000001">
    <property type="protein sequence ID" value="MBT9432764.1"/>
    <property type="molecule type" value="Genomic_DNA"/>
</dbReference>
<dbReference type="Pfam" id="PF01627">
    <property type="entry name" value="Hpt"/>
    <property type="match status" value="1"/>
</dbReference>
<protein>
    <recommendedName>
        <fullName evidence="3">histidine kinase</fullName>
        <ecNumber evidence="3">2.7.13.3</ecNumber>
    </recommendedName>
</protein>
<feature type="coiled-coil region" evidence="16">
    <location>
        <begin position="419"/>
        <end position="495"/>
    </location>
</feature>
<dbReference type="PROSITE" id="PS50110">
    <property type="entry name" value="RESPONSE_REGULATORY"/>
    <property type="match status" value="1"/>
</dbReference>
<organism evidence="24 25">
    <name type="scientific">Candidatus Sodalis endolongispinus</name>
    <dbReference type="NCBI Taxonomy" id="2812662"/>
    <lineage>
        <taxon>Bacteria</taxon>
        <taxon>Pseudomonadati</taxon>
        <taxon>Pseudomonadota</taxon>
        <taxon>Gammaproteobacteria</taxon>
        <taxon>Enterobacterales</taxon>
        <taxon>Bruguierivoracaceae</taxon>
        <taxon>Sodalis</taxon>
    </lineage>
</organism>
<dbReference type="InterPro" id="IPR003661">
    <property type="entry name" value="HisK_dim/P_dom"/>
</dbReference>
<dbReference type="SFLD" id="SFLDG01086">
    <property type="entry name" value="elongater_protein-like"/>
    <property type="match status" value="1"/>
</dbReference>
<keyword evidence="7" id="KW-0808">Transferase</keyword>
<dbReference type="Pfam" id="PF16199">
    <property type="entry name" value="Radical_SAM_C"/>
    <property type="match status" value="1"/>
</dbReference>
<feature type="transmembrane region" description="Helical" evidence="17">
    <location>
        <begin position="365"/>
        <end position="388"/>
    </location>
</feature>
<dbReference type="InterPro" id="IPR058240">
    <property type="entry name" value="rSAM_sf"/>
</dbReference>
<dbReference type="NCBIfam" id="TIGR01212">
    <property type="entry name" value="TIGR01212 family radical SAM protein"/>
    <property type="match status" value="1"/>
</dbReference>
<dbReference type="SUPFAM" id="SSF55785">
    <property type="entry name" value="PYP-like sensor domain (PAS domain)"/>
    <property type="match status" value="1"/>
</dbReference>
<dbReference type="InterPro" id="IPR023404">
    <property type="entry name" value="rSAM_horseshoe"/>
</dbReference>
<dbReference type="Gene3D" id="1.10.287.130">
    <property type="match status" value="1"/>
</dbReference>
<dbReference type="Pfam" id="PF00512">
    <property type="entry name" value="HisKA"/>
    <property type="match status" value="1"/>
</dbReference>
<evidence type="ECO:0000313" key="24">
    <source>
        <dbReference type="EMBL" id="MBT9432764.1"/>
    </source>
</evidence>
<feature type="modified residue" description="Phosphohistidine" evidence="14">
    <location>
        <position position="1061"/>
    </location>
</feature>
<dbReference type="InterPro" id="IPR032432">
    <property type="entry name" value="Radical_SAM_C"/>
</dbReference>
<dbReference type="Proteomes" id="UP000811282">
    <property type="component" value="Unassembled WGS sequence"/>
</dbReference>
<feature type="transmembrane region" description="Helical" evidence="17">
    <location>
        <begin position="400"/>
        <end position="419"/>
    </location>
</feature>
<evidence type="ECO:0000259" key="22">
    <source>
        <dbReference type="PROSITE" id="PS50894"/>
    </source>
</evidence>
<evidence type="ECO:0000256" key="9">
    <source>
        <dbReference type="ARBA" id="ARBA00022777"/>
    </source>
</evidence>
<evidence type="ECO:0000256" key="2">
    <source>
        <dbReference type="ARBA" id="ARBA00004429"/>
    </source>
</evidence>
<evidence type="ECO:0000256" key="13">
    <source>
        <dbReference type="ARBA" id="ARBA00023136"/>
    </source>
</evidence>
<dbReference type="InterPro" id="IPR005467">
    <property type="entry name" value="His_kinase_dom"/>
</dbReference>
<evidence type="ECO:0000259" key="19">
    <source>
        <dbReference type="PROSITE" id="PS50110"/>
    </source>
</evidence>
<dbReference type="InterPro" id="IPR000014">
    <property type="entry name" value="PAS"/>
</dbReference>
<dbReference type="InterPro" id="IPR013767">
    <property type="entry name" value="PAS_fold"/>
</dbReference>
<dbReference type="InterPro" id="IPR008207">
    <property type="entry name" value="Sig_transdc_His_kin_Hpt_dom"/>
</dbReference>
<dbReference type="SMART" id="SM00073">
    <property type="entry name" value="HPT"/>
    <property type="match status" value="1"/>
</dbReference>
<accession>A0ABS5YDR5</accession>
<name>A0ABS5YDR5_9GAMM</name>
<keyword evidence="9 24" id="KW-0418">Kinase</keyword>
<dbReference type="SUPFAM" id="SSF47226">
    <property type="entry name" value="Histidine-containing phosphotransfer domain, HPT domain"/>
    <property type="match status" value="1"/>
</dbReference>
<dbReference type="InterPro" id="IPR003594">
    <property type="entry name" value="HATPase_dom"/>
</dbReference>
<comment type="caution">
    <text evidence="24">The sequence shown here is derived from an EMBL/GenBank/DDBJ whole genome shotgun (WGS) entry which is preliminary data.</text>
</comment>
<dbReference type="InterPro" id="IPR035965">
    <property type="entry name" value="PAS-like_dom_sf"/>
</dbReference>
<dbReference type="Gene3D" id="1.20.120.160">
    <property type="entry name" value="HPT domain"/>
    <property type="match status" value="1"/>
</dbReference>
<dbReference type="InterPro" id="IPR036890">
    <property type="entry name" value="HATPase_C_sf"/>
</dbReference>
<dbReference type="Gene3D" id="3.30.565.10">
    <property type="entry name" value="Histidine kinase-like ATPase, C-terminal domain"/>
    <property type="match status" value="1"/>
</dbReference>
<proteinExistence type="predicted"/>
<dbReference type="SUPFAM" id="SSF47384">
    <property type="entry name" value="Homodimeric domain of signal transducing histidine kinase"/>
    <property type="match status" value="1"/>
</dbReference>
<comment type="catalytic activity">
    <reaction evidence="1">
        <text>ATP + protein L-histidine = ADP + protein N-phospho-L-histidine.</text>
        <dbReference type="EC" id="2.7.13.3"/>
    </reaction>
</comment>
<dbReference type="SUPFAM" id="SSF102114">
    <property type="entry name" value="Radical SAM enzymes"/>
    <property type="match status" value="1"/>
</dbReference>
<gene>
    <name evidence="24" type="primary">arcB</name>
    <name evidence="24" type="ORF">JZM24_12650</name>
</gene>
<dbReference type="Pfam" id="PF00072">
    <property type="entry name" value="Response_reg"/>
    <property type="match status" value="1"/>
</dbReference>
<dbReference type="InterPro" id="IPR011006">
    <property type="entry name" value="CheY-like_superfamily"/>
</dbReference>
<evidence type="ECO:0000259" key="18">
    <source>
        <dbReference type="PROSITE" id="PS50109"/>
    </source>
</evidence>
<feature type="domain" description="Histidine kinase" evidence="18">
    <location>
        <begin position="631"/>
        <end position="849"/>
    </location>
</feature>
<keyword evidence="12" id="KW-0902">Two-component regulatory system</keyword>
<dbReference type="Pfam" id="PF04055">
    <property type="entry name" value="Radical_SAM"/>
    <property type="match status" value="1"/>
</dbReference>
<comment type="subcellular location">
    <subcellularLocation>
        <location evidence="2">Cell inner membrane</location>
        <topology evidence="2">Multi-pass membrane protein</topology>
    </subcellularLocation>
</comment>
<dbReference type="PROSITE" id="PS50113">
    <property type="entry name" value="PAC"/>
    <property type="match status" value="1"/>
</dbReference>
<feature type="domain" description="PAC" evidence="21">
    <location>
        <begin position="568"/>
        <end position="620"/>
    </location>
</feature>
<dbReference type="InterPro" id="IPR036641">
    <property type="entry name" value="HPT_dom_sf"/>
</dbReference>
<evidence type="ECO:0000256" key="16">
    <source>
        <dbReference type="SAM" id="Coils"/>
    </source>
</evidence>
<dbReference type="InterPro" id="IPR006638">
    <property type="entry name" value="Elp3/MiaA/NifB-like_rSAM"/>
</dbReference>
<dbReference type="NCBIfam" id="TIGR00229">
    <property type="entry name" value="sensory_box"/>
    <property type="match status" value="1"/>
</dbReference>
<evidence type="ECO:0000259" key="23">
    <source>
        <dbReference type="PROSITE" id="PS51918"/>
    </source>
</evidence>
<dbReference type="PRINTS" id="PR00344">
    <property type="entry name" value="BCTRLSENSOR"/>
</dbReference>
<reference evidence="24 25" key="1">
    <citation type="journal article" date="2021" name="Genome Biol. Evol.">
        <title>The evolution of interdependence in a four-way mealybug symbiosis.</title>
        <authorList>
            <person name="Garber A.I."/>
            <person name="Kupper M."/>
            <person name="Laetsch D.R."/>
            <person name="Weldon S.R."/>
            <person name="Ladinsky M.S."/>
            <person name="Bjorkman P.J."/>
            <person name="McCutcheon J.P."/>
        </authorList>
    </citation>
    <scope>NUCLEOTIDE SEQUENCE [LARGE SCALE GENOMIC DNA]</scope>
    <source>
        <strain evidence="24">SOD</strain>
    </source>
</reference>
<feature type="domain" description="Radical SAM core" evidence="23">
    <location>
        <begin position="17"/>
        <end position="255"/>
    </location>
</feature>
<dbReference type="Pfam" id="PF18415">
    <property type="entry name" value="HKR_ArcB_TM"/>
    <property type="match status" value="1"/>
</dbReference>
<dbReference type="Gene3D" id="1.10.287.970">
    <property type="entry name" value="His Kinase A (phosphoacceptor) domain"/>
    <property type="match status" value="1"/>
</dbReference>
<dbReference type="Gene3D" id="3.80.30.20">
    <property type="entry name" value="tm_1862 like domain"/>
    <property type="match status" value="1"/>
</dbReference>
<keyword evidence="25" id="KW-1185">Reference proteome</keyword>
<dbReference type="Pfam" id="PF00989">
    <property type="entry name" value="PAS"/>
    <property type="match status" value="1"/>
</dbReference>
<dbReference type="CDD" id="cd00130">
    <property type="entry name" value="PAS"/>
    <property type="match status" value="1"/>
</dbReference>
<evidence type="ECO:0000256" key="1">
    <source>
        <dbReference type="ARBA" id="ARBA00000085"/>
    </source>
</evidence>
<dbReference type="CDD" id="cd00082">
    <property type="entry name" value="HisKA"/>
    <property type="match status" value="1"/>
</dbReference>
<dbReference type="SMART" id="SM00388">
    <property type="entry name" value="HisKA"/>
    <property type="match status" value="1"/>
</dbReference>
<dbReference type="SMART" id="SM00091">
    <property type="entry name" value="PAS"/>
    <property type="match status" value="1"/>
</dbReference>
<dbReference type="InterPro" id="IPR004358">
    <property type="entry name" value="Sig_transdc_His_kin-like_C"/>
</dbReference>
<dbReference type="Gene3D" id="3.30.450.20">
    <property type="entry name" value="PAS domain"/>
    <property type="match status" value="1"/>
</dbReference>
<keyword evidence="13 17" id="KW-0472">Membrane</keyword>
<dbReference type="PROSITE" id="PS50112">
    <property type="entry name" value="PAS"/>
    <property type="match status" value="1"/>
</dbReference>
<feature type="domain" description="Response regulatory" evidence="19">
    <location>
        <begin position="869"/>
        <end position="985"/>
    </location>
</feature>
<dbReference type="InterPro" id="IPR001789">
    <property type="entry name" value="Sig_transdc_resp-reg_receiver"/>
</dbReference>
<dbReference type="SUPFAM" id="SSF52172">
    <property type="entry name" value="CheY-like"/>
    <property type="match status" value="1"/>
</dbReference>
<feature type="modified residue" description="4-aspartylphosphate" evidence="15">
    <location>
        <position position="918"/>
    </location>
</feature>
<evidence type="ECO:0000259" key="21">
    <source>
        <dbReference type="PROSITE" id="PS50113"/>
    </source>
</evidence>
<keyword evidence="6 15" id="KW-0597">Phosphoprotein</keyword>
<dbReference type="InterPro" id="IPR036097">
    <property type="entry name" value="HisK_dim/P_sf"/>
</dbReference>
<dbReference type="SMART" id="SM00729">
    <property type="entry name" value="Elp3"/>
    <property type="match status" value="1"/>
</dbReference>
<dbReference type="SUPFAM" id="SSF55874">
    <property type="entry name" value="ATPase domain of HSP90 chaperone/DNA topoisomerase II/histidine kinase"/>
    <property type="match status" value="1"/>
</dbReference>
<dbReference type="EC" id="2.7.13.3" evidence="3"/>
<dbReference type="PROSITE" id="PS51918">
    <property type="entry name" value="RADICAL_SAM"/>
    <property type="match status" value="1"/>
</dbReference>
<keyword evidence="16" id="KW-0175">Coiled coil</keyword>
<dbReference type="InterPro" id="IPR007197">
    <property type="entry name" value="rSAM"/>
</dbReference>
<dbReference type="NCBIfam" id="NF008302">
    <property type="entry name" value="PRK11091.1"/>
    <property type="match status" value="1"/>
</dbReference>
<evidence type="ECO:0000256" key="8">
    <source>
        <dbReference type="ARBA" id="ARBA00022692"/>
    </source>
</evidence>
<dbReference type="PROSITE" id="PS50109">
    <property type="entry name" value="HIS_KIN"/>
    <property type="match status" value="1"/>
</dbReference>
<dbReference type="InterPro" id="IPR040642">
    <property type="entry name" value="HKR_ArcB_TM"/>
</dbReference>
<dbReference type="CDD" id="cd00088">
    <property type="entry name" value="HPT"/>
    <property type="match status" value="1"/>
</dbReference>
<evidence type="ECO:0000259" key="20">
    <source>
        <dbReference type="PROSITE" id="PS50112"/>
    </source>
</evidence>
<dbReference type="SMART" id="SM00387">
    <property type="entry name" value="HATPase_c"/>
    <property type="match status" value="1"/>
</dbReference>
<dbReference type="InterPro" id="IPR005911">
    <property type="entry name" value="YhcC-like"/>
</dbReference>
<evidence type="ECO:0000256" key="5">
    <source>
        <dbReference type="ARBA" id="ARBA00022519"/>
    </source>
</evidence>
<dbReference type="InterPro" id="IPR000700">
    <property type="entry name" value="PAS-assoc_C"/>
</dbReference>
<evidence type="ECO:0000256" key="15">
    <source>
        <dbReference type="PROSITE-ProRule" id="PRU00169"/>
    </source>
</evidence>